<evidence type="ECO:0000313" key="2">
    <source>
        <dbReference type="Proteomes" id="UP000011115"/>
    </source>
</evidence>
<keyword evidence="2" id="KW-1185">Reference proteome</keyword>
<proteinExistence type="predicted"/>
<accession>M1BHZ9</accession>
<protein>
    <submittedName>
        <fullName evidence="1">Uncharacterized protein</fullName>
    </submittedName>
</protein>
<dbReference type="InParanoid" id="M1BHZ9"/>
<sequence>MVLTKGLNEIGKDQKTPDLIAVGVTDGLDLRSVTQSTVRRLGPLTDRGSNEGPCWSTVVHVKGWVKEISIHGDIPRTVGLSVSRDLANFSELVWGGVALVDHQHGPWSDIRSVDGDPLSPDVTIDQLFDVPMCATSWKRSNEDYELIKFSFRGGIETKKFVHATTIYMEVQFC</sequence>
<dbReference type="EnsemblPlants" id="PGSC0003DMT400045650">
    <property type="protein sequence ID" value="PGSC0003DMT400045650"/>
    <property type="gene ID" value="PGSC0003DMG400017709"/>
</dbReference>
<dbReference type="AlphaFoldDB" id="M1BHZ9"/>
<evidence type="ECO:0000313" key="1">
    <source>
        <dbReference type="EnsemblPlants" id="PGSC0003DMT400045650"/>
    </source>
</evidence>
<dbReference type="Gramene" id="PGSC0003DMT400045650">
    <property type="protein sequence ID" value="PGSC0003DMT400045650"/>
    <property type="gene ID" value="PGSC0003DMG400017709"/>
</dbReference>
<dbReference type="PaxDb" id="4113-PGSC0003DMT400045650"/>
<reference evidence="2" key="1">
    <citation type="journal article" date="2011" name="Nature">
        <title>Genome sequence and analysis of the tuber crop potato.</title>
        <authorList>
            <consortium name="The Potato Genome Sequencing Consortium"/>
        </authorList>
    </citation>
    <scope>NUCLEOTIDE SEQUENCE [LARGE SCALE GENOMIC DNA]</scope>
    <source>
        <strain evidence="2">cv. DM1-3 516 R44</strain>
    </source>
</reference>
<name>M1BHZ9_SOLTU</name>
<dbReference type="HOGENOM" id="CLU_1550223_0_0_1"/>
<dbReference type="Proteomes" id="UP000011115">
    <property type="component" value="Unassembled WGS sequence"/>
</dbReference>
<organism evidence="1 2">
    <name type="scientific">Solanum tuberosum</name>
    <name type="common">Potato</name>
    <dbReference type="NCBI Taxonomy" id="4113"/>
    <lineage>
        <taxon>Eukaryota</taxon>
        <taxon>Viridiplantae</taxon>
        <taxon>Streptophyta</taxon>
        <taxon>Embryophyta</taxon>
        <taxon>Tracheophyta</taxon>
        <taxon>Spermatophyta</taxon>
        <taxon>Magnoliopsida</taxon>
        <taxon>eudicotyledons</taxon>
        <taxon>Gunneridae</taxon>
        <taxon>Pentapetalae</taxon>
        <taxon>asterids</taxon>
        <taxon>lamiids</taxon>
        <taxon>Solanales</taxon>
        <taxon>Solanaceae</taxon>
        <taxon>Solanoideae</taxon>
        <taxon>Solaneae</taxon>
        <taxon>Solanum</taxon>
    </lineage>
</organism>
<reference evidence="1" key="2">
    <citation type="submission" date="2015-06" db="UniProtKB">
        <authorList>
            <consortium name="EnsemblPlants"/>
        </authorList>
    </citation>
    <scope>IDENTIFICATION</scope>
    <source>
        <strain evidence="1">DM1-3 516 R44</strain>
    </source>
</reference>